<reference evidence="1 2" key="1">
    <citation type="submission" date="2019-06" db="EMBL/GenBank/DDBJ databases">
        <title>Whole genome shotgun sequence of Streptomyces spinoverrucosus NBRC 14228.</title>
        <authorList>
            <person name="Hosoyama A."/>
            <person name="Uohara A."/>
            <person name="Ohji S."/>
            <person name="Ichikawa N."/>
        </authorList>
    </citation>
    <scope>NUCLEOTIDE SEQUENCE [LARGE SCALE GENOMIC DNA]</scope>
    <source>
        <strain evidence="1 2">NBRC 14228</strain>
    </source>
</reference>
<sequence>MRAFQASDLADGRPCPEGGQVSEDAVWVRGVTGIQLHHVTDLQDARRFLGNAVMALSAAHVRTGDARFSGLADQLKAVVGETRDLEGEARERMQQLHSTDPERFVRCREGEEPWPDEHQAGFIPRHTCRDECLYHDREVLDAIMQCTCGRPPCRACAIAGAP</sequence>
<protein>
    <submittedName>
        <fullName evidence="1">Uncharacterized protein</fullName>
    </submittedName>
</protein>
<dbReference type="AlphaFoldDB" id="A0A4Y3VWM4"/>
<proteinExistence type="predicted"/>
<keyword evidence="2" id="KW-1185">Reference proteome</keyword>
<dbReference type="EMBL" id="BJND01000091">
    <property type="protein sequence ID" value="GEC10070.1"/>
    <property type="molecule type" value="Genomic_DNA"/>
</dbReference>
<dbReference type="Proteomes" id="UP000317881">
    <property type="component" value="Unassembled WGS sequence"/>
</dbReference>
<gene>
    <name evidence="1" type="ORF">SSP24_77250</name>
</gene>
<name>A0A4Y3VWM4_9ACTN</name>
<comment type="caution">
    <text evidence="1">The sequence shown here is derived from an EMBL/GenBank/DDBJ whole genome shotgun (WGS) entry which is preliminary data.</text>
</comment>
<accession>A0A4Y3VWM4</accession>
<evidence type="ECO:0000313" key="1">
    <source>
        <dbReference type="EMBL" id="GEC10070.1"/>
    </source>
</evidence>
<organism evidence="1 2">
    <name type="scientific">Streptomyces spinoverrucosus</name>
    <dbReference type="NCBI Taxonomy" id="284043"/>
    <lineage>
        <taxon>Bacteria</taxon>
        <taxon>Bacillati</taxon>
        <taxon>Actinomycetota</taxon>
        <taxon>Actinomycetes</taxon>
        <taxon>Kitasatosporales</taxon>
        <taxon>Streptomycetaceae</taxon>
        <taxon>Streptomyces</taxon>
    </lineage>
</organism>
<evidence type="ECO:0000313" key="2">
    <source>
        <dbReference type="Proteomes" id="UP000317881"/>
    </source>
</evidence>